<evidence type="ECO:0000259" key="14">
    <source>
        <dbReference type="PROSITE" id="PS51194"/>
    </source>
</evidence>
<keyword evidence="5 11" id="KW-0347">Helicase</keyword>
<accession>A0A430KS60</accession>
<dbReference type="PROSITE" id="PS51194">
    <property type="entry name" value="HELICASE_CTER"/>
    <property type="match status" value="1"/>
</dbReference>
<feature type="domain" description="Helicase ATP-binding" evidence="13">
    <location>
        <begin position="32"/>
        <end position="205"/>
    </location>
</feature>
<dbReference type="GO" id="GO:0003724">
    <property type="term" value="F:RNA helicase activity"/>
    <property type="evidence" value="ECO:0007669"/>
    <property type="project" value="UniProtKB-EC"/>
</dbReference>
<keyword evidence="17" id="KW-1185">Reference proteome</keyword>
<keyword evidence="6 11" id="KW-0067">ATP-binding</keyword>
<dbReference type="SMART" id="SM00487">
    <property type="entry name" value="DEXDc"/>
    <property type="match status" value="1"/>
</dbReference>
<dbReference type="PANTHER" id="PTHR47959">
    <property type="entry name" value="ATP-DEPENDENT RNA HELICASE RHLE-RELATED"/>
    <property type="match status" value="1"/>
</dbReference>
<dbReference type="GO" id="GO:0005829">
    <property type="term" value="C:cytosol"/>
    <property type="evidence" value="ECO:0007669"/>
    <property type="project" value="TreeGrafter"/>
</dbReference>
<dbReference type="PROSITE" id="PS51192">
    <property type="entry name" value="HELICASE_ATP_BIND_1"/>
    <property type="match status" value="1"/>
</dbReference>
<comment type="catalytic activity">
    <reaction evidence="8">
        <text>ATP + H2O = ADP + phosphate + H(+)</text>
        <dbReference type="Rhea" id="RHEA:13065"/>
        <dbReference type="ChEBI" id="CHEBI:15377"/>
        <dbReference type="ChEBI" id="CHEBI:15378"/>
        <dbReference type="ChEBI" id="CHEBI:30616"/>
        <dbReference type="ChEBI" id="CHEBI:43474"/>
        <dbReference type="ChEBI" id="CHEBI:456216"/>
        <dbReference type="EC" id="3.6.4.13"/>
    </reaction>
</comment>
<dbReference type="RefSeq" id="WP_126157941.1">
    <property type="nucleotide sequence ID" value="NZ_RQXW01000005.1"/>
</dbReference>
<dbReference type="Gene3D" id="3.40.50.300">
    <property type="entry name" value="P-loop containing nucleotide triphosphate hydrolases"/>
    <property type="match status" value="2"/>
</dbReference>
<dbReference type="Pfam" id="PF00270">
    <property type="entry name" value="DEAD"/>
    <property type="match status" value="1"/>
</dbReference>
<dbReference type="CDD" id="cd00268">
    <property type="entry name" value="DEADc"/>
    <property type="match status" value="1"/>
</dbReference>
<dbReference type="Proteomes" id="UP000283087">
    <property type="component" value="Unassembled WGS sequence"/>
</dbReference>
<dbReference type="AlphaFoldDB" id="A0A430KS60"/>
<feature type="domain" description="DEAD-box RNA helicase Q" evidence="15">
    <location>
        <begin position="1"/>
        <end position="29"/>
    </location>
</feature>
<dbReference type="CDD" id="cd18787">
    <property type="entry name" value="SF2_C_DEAD"/>
    <property type="match status" value="1"/>
</dbReference>
<feature type="domain" description="Helicase C-terminal" evidence="14">
    <location>
        <begin position="231"/>
        <end position="378"/>
    </location>
</feature>
<gene>
    <name evidence="16" type="ORF">EH243_07030</name>
</gene>
<dbReference type="PANTHER" id="PTHR47959:SF13">
    <property type="entry name" value="ATP-DEPENDENT RNA HELICASE RHLE"/>
    <property type="match status" value="1"/>
</dbReference>
<dbReference type="EC" id="3.6.4.13" evidence="1"/>
<sequence length="405" mass="44776">MSFSSFGLHPSLLQAIEEKGYNQPTPVQQEAIPAIFKQQDLMAGAQTGTGKTAAFALPILHTLADQQTPANIVSALVLTPTRELAQQVAQSFQGYGKHLSLRTVVAYGGVSVNPQLDAIAQGVDILVATPGRLMDLLSRGAIDLSQLAFFVLDEADRMLDMGFIDDIKRILRAVPKNRQTLLFSATFDDAVFKLSQQLLNNPQLIEVDQRNAAATQVEQIAYEVDKHRKREITSYLIGSKNWQQVLVFTRTKKGADDLAKEMCKDGLKTVAIHGDKSQGARERALEGFKEGSIRVLVATDVASRGLDIQQLKYVINYELPHNAEDYIHRIGRTGRAGETGVAITLLSADEKWLLDEVHKILDGHLMQQWLPGYEPSLEQNFGQTKKKGRGGNSRHSKPAGRSRRR</sequence>
<evidence type="ECO:0000313" key="17">
    <source>
        <dbReference type="Proteomes" id="UP000283087"/>
    </source>
</evidence>
<evidence type="ECO:0000256" key="11">
    <source>
        <dbReference type="RuleBase" id="RU000492"/>
    </source>
</evidence>
<evidence type="ECO:0000256" key="3">
    <source>
        <dbReference type="ARBA" id="ARBA00022741"/>
    </source>
</evidence>
<dbReference type="InterPro" id="IPR014014">
    <property type="entry name" value="RNA_helicase_DEAD_Q_motif"/>
</dbReference>
<feature type="short sequence motif" description="Q motif" evidence="10">
    <location>
        <begin position="1"/>
        <end position="29"/>
    </location>
</feature>
<evidence type="ECO:0000259" key="15">
    <source>
        <dbReference type="PROSITE" id="PS51195"/>
    </source>
</evidence>
<evidence type="ECO:0000259" key="13">
    <source>
        <dbReference type="PROSITE" id="PS51192"/>
    </source>
</evidence>
<dbReference type="SMART" id="SM00490">
    <property type="entry name" value="HELICc"/>
    <property type="match status" value="1"/>
</dbReference>
<dbReference type="InterPro" id="IPR014001">
    <property type="entry name" value="Helicase_ATP-bd"/>
</dbReference>
<protein>
    <recommendedName>
        <fullName evidence="9">DEAD-box ATP-dependent RNA helicase RhpA</fullName>
        <ecNumber evidence="1">3.6.4.13</ecNumber>
    </recommendedName>
</protein>
<dbReference type="EMBL" id="RQXW01000005">
    <property type="protein sequence ID" value="RTE66342.1"/>
    <property type="molecule type" value="Genomic_DNA"/>
</dbReference>
<name>A0A430KS60_9GAMM</name>
<dbReference type="PROSITE" id="PS51195">
    <property type="entry name" value="Q_MOTIF"/>
    <property type="match status" value="1"/>
</dbReference>
<dbReference type="GO" id="GO:0009266">
    <property type="term" value="P:response to temperature stimulus"/>
    <property type="evidence" value="ECO:0007669"/>
    <property type="project" value="UniProtKB-ARBA"/>
</dbReference>
<comment type="caution">
    <text evidence="16">The sequence shown here is derived from an EMBL/GenBank/DDBJ whole genome shotgun (WGS) entry which is preliminary data.</text>
</comment>
<keyword evidence="3 11" id="KW-0547">Nucleotide-binding</keyword>
<evidence type="ECO:0000313" key="16">
    <source>
        <dbReference type="EMBL" id="RTE66342.1"/>
    </source>
</evidence>
<dbReference type="OrthoDB" id="9808889at2"/>
<dbReference type="GO" id="GO:0003676">
    <property type="term" value="F:nucleic acid binding"/>
    <property type="evidence" value="ECO:0007669"/>
    <property type="project" value="InterPro"/>
</dbReference>
<feature type="compositionally biased region" description="Basic residues" evidence="12">
    <location>
        <begin position="384"/>
        <end position="405"/>
    </location>
</feature>
<evidence type="ECO:0000256" key="10">
    <source>
        <dbReference type="PROSITE-ProRule" id="PRU00552"/>
    </source>
</evidence>
<dbReference type="PROSITE" id="PS00039">
    <property type="entry name" value="DEAD_ATP_HELICASE"/>
    <property type="match status" value="1"/>
</dbReference>
<dbReference type="InterPro" id="IPR050079">
    <property type="entry name" value="DEAD_box_RNA_helicase"/>
</dbReference>
<evidence type="ECO:0000256" key="9">
    <source>
        <dbReference type="ARBA" id="ARBA00074363"/>
    </source>
</evidence>
<comment type="similarity">
    <text evidence="7 11">Belongs to the DEAD box helicase family.</text>
</comment>
<dbReference type="InterPro" id="IPR000629">
    <property type="entry name" value="RNA-helicase_DEAD-box_CS"/>
</dbReference>
<proteinExistence type="inferred from homology"/>
<keyword evidence="4 11" id="KW-0378">Hydrolase</keyword>
<evidence type="ECO:0000256" key="8">
    <source>
        <dbReference type="ARBA" id="ARBA00047984"/>
    </source>
</evidence>
<dbReference type="FunFam" id="3.40.50.300:FF:000108">
    <property type="entry name" value="ATP-dependent RNA helicase RhlE"/>
    <property type="match status" value="1"/>
</dbReference>
<dbReference type="GO" id="GO:0016787">
    <property type="term" value="F:hydrolase activity"/>
    <property type="evidence" value="ECO:0007669"/>
    <property type="project" value="UniProtKB-KW"/>
</dbReference>
<dbReference type="GO" id="GO:0005524">
    <property type="term" value="F:ATP binding"/>
    <property type="evidence" value="ECO:0007669"/>
    <property type="project" value="UniProtKB-KW"/>
</dbReference>
<dbReference type="FunFam" id="3.40.50.300:FF:000468">
    <property type="entry name" value="ATP-dependent RNA helicase RhlE"/>
    <property type="match status" value="1"/>
</dbReference>
<dbReference type="InterPro" id="IPR001650">
    <property type="entry name" value="Helicase_C-like"/>
</dbReference>
<dbReference type="Pfam" id="PF00271">
    <property type="entry name" value="Helicase_C"/>
    <property type="match status" value="1"/>
</dbReference>
<evidence type="ECO:0000256" key="12">
    <source>
        <dbReference type="SAM" id="MobiDB-lite"/>
    </source>
</evidence>
<evidence type="ECO:0000256" key="7">
    <source>
        <dbReference type="ARBA" id="ARBA00038437"/>
    </source>
</evidence>
<dbReference type="InterPro" id="IPR027417">
    <property type="entry name" value="P-loop_NTPase"/>
</dbReference>
<dbReference type="SUPFAM" id="SSF52540">
    <property type="entry name" value="P-loop containing nucleoside triphosphate hydrolases"/>
    <property type="match status" value="1"/>
</dbReference>
<evidence type="ECO:0000256" key="1">
    <source>
        <dbReference type="ARBA" id="ARBA00012552"/>
    </source>
</evidence>
<dbReference type="GO" id="GO:0042255">
    <property type="term" value="P:ribosome assembly"/>
    <property type="evidence" value="ECO:0007669"/>
    <property type="project" value="UniProtKB-ARBA"/>
</dbReference>
<evidence type="ECO:0000256" key="4">
    <source>
        <dbReference type="ARBA" id="ARBA00022801"/>
    </source>
</evidence>
<evidence type="ECO:0000256" key="6">
    <source>
        <dbReference type="ARBA" id="ARBA00022840"/>
    </source>
</evidence>
<evidence type="ECO:0000256" key="2">
    <source>
        <dbReference type="ARBA" id="ARBA00022490"/>
    </source>
</evidence>
<feature type="region of interest" description="Disordered" evidence="12">
    <location>
        <begin position="376"/>
        <end position="405"/>
    </location>
</feature>
<dbReference type="InterPro" id="IPR011545">
    <property type="entry name" value="DEAD/DEAH_box_helicase_dom"/>
</dbReference>
<organism evidence="16 17">
    <name type="scientific">Amphritea opalescens</name>
    <dbReference type="NCBI Taxonomy" id="2490544"/>
    <lineage>
        <taxon>Bacteria</taxon>
        <taxon>Pseudomonadati</taxon>
        <taxon>Pseudomonadota</taxon>
        <taxon>Gammaproteobacteria</taxon>
        <taxon>Oceanospirillales</taxon>
        <taxon>Oceanospirillaceae</taxon>
        <taxon>Amphritea</taxon>
    </lineage>
</organism>
<evidence type="ECO:0000256" key="5">
    <source>
        <dbReference type="ARBA" id="ARBA00022806"/>
    </source>
</evidence>
<reference evidence="16 17" key="1">
    <citation type="submission" date="2018-11" db="EMBL/GenBank/DDBJ databases">
        <title>The draft genome sequence of Amphritea opalescens ANRC-JH13T.</title>
        <authorList>
            <person name="Fang Z."/>
            <person name="Zhang Y."/>
            <person name="Han X."/>
        </authorList>
    </citation>
    <scope>NUCLEOTIDE SEQUENCE [LARGE SCALE GENOMIC DNA]</scope>
    <source>
        <strain evidence="16 17">ANRC-JH13</strain>
    </source>
</reference>
<keyword evidence="2" id="KW-0963">Cytoplasm</keyword>
<dbReference type="InterPro" id="IPR044742">
    <property type="entry name" value="DEAD/DEAH_RhlB"/>
</dbReference>